<proteinExistence type="predicted"/>
<reference evidence="1" key="1">
    <citation type="journal article" date="2014" name="Front. Microbiol.">
        <title>High frequency of phylogenetically diverse reductive dehalogenase-homologous genes in deep subseafloor sedimentary metagenomes.</title>
        <authorList>
            <person name="Kawai M."/>
            <person name="Futagami T."/>
            <person name="Toyoda A."/>
            <person name="Takaki Y."/>
            <person name="Nishi S."/>
            <person name="Hori S."/>
            <person name="Arai W."/>
            <person name="Tsubouchi T."/>
            <person name="Morono Y."/>
            <person name="Uchiyama I."/>
            <person name="Ito T."/>
            <person name="Fujiyama A."/>
            <person name="Inagaki F."/>
            <person name="Takami H."/>
        </authorList>
    </citation>
    <scope>NUCLEOTIDE SEQUENCE</scope>
    <source>
        <strain evidence="1">Expedition CK06-06</strain>
    </source>
</reference>
<protein>
    <submittedName>
        <fullName evidence="1">Uncharacterized protein</fullName>
    </submittedName>
</protein>
<comment type="caution">
    <text evidence="1">The sequence shown here is derived from an EMBL/GenBank/DDBJ whole genome shotgun (WGS) entry which is preliminary data.</text>
</comment>
<dbReference type="EMBL" id="BART01010721">
    <property type="protein sequence ID" value="GAG89974.1"/>
    <property type="molecule type" value="Genomic_DNA"/>
</dbReference>
<sequence length="40" mass="4281">MTASEEGFHKVEPQQFIEEVGKAGVVSLCRLAPPAILARA</sequence>
<accession>X1B2I9</accession>
<dbReference type="AlphaFoldDB" id="X1B2I9"/>
<evidence type="ECO:0000313" key="1">
    <source>
        <dbReference type="EMBL" id="GAG89974.1"/>
    </source>
</evidence>
<organism evidence="1">
    <name type="scientific">marine sediment metagenome</name>
    <dbReference type="NCBI Taxonomy" id="412755"/>
    <lineage>
        <taxon>unclassified sequences</taxon>
        <taxon>metagenomes</taxon>
        <taxon>ecological metagenomes</taxon>
    </lineage>
</organism>
<feature type="non-terminal residue" evidence="1">
    <location>
        <position position="40"/>
    </location>
</feature>
<gene>
    <name evidence="1" type="ORF">S01H4_23181</name>
</gene>
<name>X1B2I9_9ZZZZ</name>